<reference evidence="8 9" key="1">
    <citation type="submission" date="2019-08" db="EMBL/GenBank/DDBJ databases">
        <title>Deep-cultivation of Planctomycetes and their phenomic and genomic characterization uncovers novel biology.</title>
        <authorList>
            <person name="Wiegand S."/>
            <person name="Jogler M."/>
            <person name="Boedeker C."/>
            <person name="Pinto D."/>
            <person name="Vollmers J."/>
            <person name="Rivas-Marin E."/>
            <person name="Kohn T."/>
            <person name="Peeters S.H."/>
            <person name="Heuer A."/>
            <person name="Rast P."/>
            <person name="Oberbeckmann S."/>
            <person name="Bunk B."/>
            <person name="Jeske O."/>
            <person name="Meyerdierks A."/>
            <person name="Storesund J.E."/>
            <person name="Kallscheuer N."/>
            <person name="Luecker S."/>
            <person name="Lage O.M."/>
            <person name="Pohl T."/>
            <person name="Merkel B.J."/>
            <person name="Hornburger P."/>
            <person name="Mueller R.-W."/>
            <person name="Bruemmer F."/>
            <person name="Labrenz M."/>
            <person name="Spormann A.M."/>
            <person name="Op den Camp H."/>
            <person name="Overmann J."/>
            <person name="Amann R."/>
            <person name="Jetten M.S.M."/>
            <person name="Mascher T."/>
            <person name="Medema M.H."/>
            <person name="Devos D.P."/>
            <person name="Kaster A.-K."/>
            <person name="Ovreas L."/>
            <person name="Rohde M."/>
            <person name="Galperin M.Y."/>
            <person name="Jogler C."/>
        </authorList>
    </citation>
    <scope>NUCLEOTIDE SEQUENCE [LARGE SCALE GENOMIC DNA]</scope>
    <source>
        <strain evidence="8 9">OJF2</strain>
    </source>
</reference>
<dbReference type="InterPro" id="IPR038591">
    <property type="entry name" value="NolW-like_sf"/>
</dbReference>
<keyword evidence="3" id="KW-0472">Membrane</keyword>
<feature type="compositionally biased region" description="Pro residues" evidence="5">
    <location>
        <begin position="104"/>
        <end position="113"/>
    </location>
</feature>
<evidence type="ECO:0000256" key="4">
    <source>
        <dbReference type="RuleBase" id="RU004003"/>
    </source>
</evidence>
<feature type="region of interest" description="Disordered" evidence="5">
    <location>
        <begin position="844"/>
        <end position="867"/>
    </location>
</feature>
<name>A0A5B9W7E6_9BACT</name>
<dbReference type="GO" id="GO:0015627">
    <property type="term" value="C:type II protein secretion system complex"/>
    <property type="evidence" value="ECO:0007669"/>
    <property type="project" value="TreeGrafter"/>
</dbReference>
<dbReference type="KEGG" id="agv:OJF2_44070"/>
<feature type="signal peptide" evidence="6">
    <location>
        <begin position="1"/>
        <end position="25"/>
    </location>
</feature>
<feature type="region of interest" description="Disordered" evidence="5">
    <location>
        <begin position="29"/>
        <end position="132"/>
    </location>
</feature>
<dbReference type="PANTHER" id="PTHR30332:SF24">
    <property type="entry name" value="SECRETIN GSPD-RELATED"/>
    <property type="match status" value="1"/>
</dbReference>
<dbReference type="GO" id="GO:0016020">
    <property type="term" value="C:membrane"/>
    <property type="evidence" value="ECO:0007669"/>
    <property type="project" value="UniProtKB-SubCell"/>
</dbReference>
<dbReference type="Gene3D" id="3.30.1370.120">
    <property type="match status" value="1"/>
</dbReference>
<evidence type="ECO:0000313" key="9">
    <source>
        <dbReference type="Proteomes" id="UP000324233"/>
    </source>
</evidence>
<keyword evidence="9" id="KW-1185">Reference proteome</keyword>
<evidence type="ECO:0000256" key="5">
    <source>
        <dbReference type="SAM" id="MobiDB-lite"/>
    </source>
</evidence>
<dbReference type="InterPro" id="IPR004846">
    <property type="entry name" value="T2SS/T3SS_dom"/>
</dbReference>
<dbReference type="RefSeq" id="WP_148595595.1">
    <property type="nucleotide sequence ID" value="NZ_CP042997.1"/>
</dbReference>
<dbReference type="AlphaFoldDB" id="A0A5B9W7E6"/>
<dbReference type="InterPro" id="IPR018392">
    <property type="entry name" value="LysM"/>
</dbReference>
<proteinExistence type="inferred from homology"/>
<dbReference type="Gene3D" id="3.30.1370.130">
    <property type="match status" value="1"/>
</dbReference>
<feature type="compositionally biased region" description="Low complexity" evidence="5">
    <location>
        <begin position="618"/>
        <end position="680"/>
    </location>
</feature>
<dbReference type="EMBL" id="CP042997">
    <property type="protein sequence ID" value="QEH35850.1"/>
    <property type="molecule type" value="Genomic_DNA"/>
</dbReference>
<dbReference type="Pfam" id="PF00263">
    <property type="entry name" value="Secretin"/>
    <property type="match status" value="1"/>
</dbReference>
<feature type="region of interest" description="Disordered" evidence="5">
    <location>
        <begin position="931"/>
        <end position="999"/>
    </location>
</feature>
<feature type="compositionally biased region" description="Low complexity" evidence="5">
    <location>
        <begin position="844"/>
        <end position="853"/>
    </location>
</feature>
<keyword evidence="2 6" id="KW-0732">Signal</keyword>
<evidence type="ECO:0000256" key="3">
    <source>
        <dbReference type="ARBA" id="ARBA00023136"/>
    </source>
</evidence>
<feature type="compositionally biased region" description="Low complexity" evidence="5">
    <location>
        <begin position="704"/>
        <end position="713"/>
    </location>
</feature>
<dbReference type="CDD" id="cd00118">
    <property type="entry name" value="LysM"/>
    <property type="match status" value="1"/>
</dbReference>
<comment type="subcellular location">
    <subcellularLocation>
        <location evidence="1">Membrane</location>
    </subcellularLocation>
</comment>
<dbReference type="Proteomes" id="UP000324233">
    <property type="component" value="Chromosome"/>
</dbReference>
<sequence length="1062" mass="108211" precursor="true">MNRTAFTAIKSAPICLGLMLVPCLGAGARGADSGPPAAGRGPAPTPLSATDAQEPPQPPAPGLGGAATPEKDQVPRSEPLPQPPGGGGGAPTPAGRGRVARPSTTPPAAPPAAPAAGEGAGPEGKGEPAGAAEPQEVRFDDDGLVTLHTNELDVRQLLELLSRRGRLNILVSPKVSGTITANFEKVALEDLLRSVLKLAGLVERDEGGMRFIYSREEVKDEAEGRKKERIITKVYRLNYVRADEVMVMLTPFLSEDVGRKRFATTPNYQFGVSEASTLATGGSLGAGAGGGVVGGGGVGSGAVIGGAGTIQRGTQPATGGASMSGNDVLVIQDYESNLKIIDQIVARLDVQPVQVLIEAVIISVELDKEQQLGVNFAVVDNLGQQLGVIGAGAAINGNVGFTPAQVLTAAGKIATSTAAADATGFASTTNGIKYGFVSNNVTGFVRALETVGSTKVLASPRVLVLNKQRAEIQLGSRLGFRTLSQNFTSTIQQVQFLNVGTLLRLRPFVSNDGMVRLEIHPERSQGVVVDDLPSATTAELTTNVMVPDGATLVIGGLMEDEDDYTSQGLPGISHVPLLGHLFGNKDKIDRRRELVVLLTPHIWSAEAAGRDTGEASLRRPAASTALAAGPAPAAPSGGPGEAGSAAAIAPARPSASRGGRRGAPAEPGPEGAGDVAAGPRPAMPPAGRPAGEGDAPPAARGPEASPGSSAFAAPSPPPSALAGTFTAGAFRMQSGRIDESDFEVADTLEADDRPPAAVAAAETAPTPASYRPQAPATGTAGVTAWRPAPASPPRSPRGAATAGGRRPSRAPKVDPALSLASAGADDAPRRVPARIPDLTPVPASATAAVAPASAPTPVPSPAPERRHVVASERRHVVAAGEDFGSIAERYYGTPGLARALWWANRGEVAWPGALAAGTRLVVPPRERLRDVPATAPAAPRRAQARAAPRGARQATRDSQIQLAAHPDAPPRGPAASAAPQARPPQQGRAPRGDGGVSIHVVRRRETLRSIAEDRLGDPARAGEVAALNREMLSEAGGVNVGMRLLLPADAGPLSPPAGGAGR</sequence>
<gene>
    <name evidence="8" type="primary">xpsD</name>
    <name evidence="8" type="ORF">OJF2_44070</name>
</gene>
<dbReference type="PROSITE" id="PS51782">
    <property type="entry name" value="LYSM"/>
    <property type="match status" value="1"/>
</dbReference>
<protein>
    <submittedName>
        <fullName evidence="8">Type II secretion system protein D</fullName>
    </submittedName>
</protein>
<dbReference type="PANTHER" id="PTHR30332">
    <property type="entry name" value="PROBABLE GENERAL SECRETION PATHWAY PROTEIN D"/>
    <property type="match status" value="1"/>
</dbReference>
<dbReference type="OrthoDB" id="9813141at2"/>
<feature type="compositionally biased region" description="Low complexity" evidence="5">
    <location>
        <begin position="29"/>
        <end position="42"/>
    </location>
</feature>
<evidence type="ECO:0000259" key="7">
    <source>
        <dbReference type="PROSITE" id="PS51782"/>
    </source>
</evidence>
<accession>A0A5B9W7E6</accession>
<comment type="similarity">
    <text evidence="4">Belongs to the bacterial secretin family.</text>
</comment>
<feature type="region of interest" description="Disordered" evidence="5">
    <location>
        <begin position="609"/>
        <end position="723"/>
    </location>
</feature>
<dbReference type="PRINTS" id="PR00811">
    <property type="entry name" value="BCTERIALGSPD"/>
</dbReference>
<feature type="compositionally biased region" description="Low complexity" evidence="5">
    <location>
        <begin position="932"/>
        <end position="953"/>
    </location>
</feature>
<feature type="chain" id="PRO_5023044639" evidence="6">
    <location>
        <begin position="26"/>
        <end position="1062"/>
    </location>
</feature>
<feature type="region of interest" description="Disordered" evidence="5">
    <location>
        <begin position="751"/>
        <end position="815"/>
    </location>
</feature>
<feature type="compositionally biased region" description="Low complexity" evidence="5">
    <location>
        <begin position="796"/>
        <end position="805"/>
    </location>
</feature>
<dbReference type="InterPro" id="IPR050810">
    <property type="entry name" value="Bact_Secretion_Sys_Channel"/>
</dbReference>
<evidence type="ECO:0000256" key="2">
    <source>
        <dbReference type="ARBA" id="ARBA00022729"/>
    </source>
</evidence>
<evidence type="ECO:0000313" key="8">
    <source>
        <dbReference type="EMBL" id="QEH35850.1"/>
    </source>
</evidence>
<organism evidence="8 9">
    <name type="scientific">Aquisphaera giovannonii</name>
    <dbReference type="NCBI Taxonomy" id="406548"/>
    <lineage>
        <taxon>Bacteria</taxon>
        <taxon>Pseudomonadati</taxon>
        <taxon>Planctomycetota</taxon>
        <taxon>Planctomycetia</taxon>
        <taxon>Isosphaerales</taxon>
        <taxon>Isosphaeraceae</taxon>
        <taxon>Aquisphaera</taxon>
    </lineage>
</organism>
<dbReference type="InterPro" id="IPR001775">
    <property type="entry name" value="GspD/PilQ"/>
</dbReference>
<evidence type="ECO:0000256" key="6">
    <source>
        <dbReference type="SAM" id="SignalP"/>
    </source>
</evidence>
<feature type="domain" description="LysM" evidence="7">
    <location>
        <begin position="873"/>
        <end position="922"/>
    </location>
</feature>
<feature type="compositionally biased region" description="Low complexity" evidence="5">
    <location>
        <begin position="91"/>
        <end position="102"/>
    </location>
</feature>
<evidence type="ECO:0000256" key="1">
    <source>
        <dbReference type="ARBA" id="ARBA00004370"/>
    </source>
</evidence>
<feature type="compositionally biased region" description="Low complexity" evidence="5">
    <location>
        <begin position="755"/>
        <end position="768"/>
    </location>
</feature>
<feature type="compositionally biased region" description="Low complexity" evidence="5">
    <location>
        <begin position="973"/>
        <end position="989"/>
    </location>
</feature>
<dbReference type="GO" id="GO:0009306">
    <property type="term" value="P:protein secretion"/>
    <property type="evidence" value="ECO:0007669"/>
    <property type="project" value="InterPro"/>
</dbReference>